<dbReference type="Pfam" id="PF14325">
    <property type="entry name" value="DUF4383"/>
    <property type="match status" value="1"/>
</dbReference>
<evidence type="ECO:0000313" key="3">
    <source>
        <dbReference type="EMBL" id="CAA9227497.1"/>
    </source>
</evidence>
<evidence type="ECO:0000256" key="1">
    <source>
        <dbReference type="SAM" id="MobiDB-lite"/>
    </source>
</evidence>
<feature type="transmembrane region" description="Helical" evidence="2">
    <location>
        <begin position="46"/>
        <end position="70"/>
    </location>
</feature>
<accession>A0A6J4HNP7</accession>
<dbReference type="EMBL" id="CADCSZ010000062">
    <property type="protein sequence ID" value="CAA9227497.1"/>
    <property type="molecule type" value="Genomic_DNA"/>
</dbReference>
<protein>
    <recommendedName>
        <fullName evidence="4">DUF4383 domain-containing protein</fullName>
    </recommendedName>
</protein>
<dbReference type="AlphaFoldDB" id="A0A6J4HNP7"/>
<gene>
    <name evidence="3" type="ORF">AVDCRST_MAG76-1047</name>
</gene>
<name>A0A6J4HNP7_9ACTN</name>
<feature type="region of interest" description="Disordered" evidence="1">
    <location>
        <begin position="1"/>
        <end position="38"/>
    </location>
</feature>
<feature type="transmembrane region" description="Helical" evidence="2">
    <location>
        <begin position="90"/>
        <end position="113"/>
    </location>
</feature>
<proteinExistence type="predicted"/>
<evidence type="ECO:0000256" key="2">
    <source>
        <dbReference type="SAM" id="Phobius"/>
    </source>
</evidence>
<organism evidence="3">
    <name type="scientific">uncultured Acidimicrobiales bacterium</name>
    <dbReference type="NCBI Taxonomy" id="310071"/>
    <lineage>
        <taxon>Bacteria</taxon>
        <taxon>Bacillati</taxon>
        <taxon>Actinomycetota</taxon>
        <taxon>Acidimicrobiia</taxon>
        <taxon>Acidimicrobiales</taxon>
        <taxon>environmental samples</taxon>
    </lineage>
</organism>
<keyword evidence="2" id="KW-0812">Transmembrane</keyword>
<evidence type="ECO:0008006" key="4">
    <source>
        <dbReference type="Google" id="ProtNLM"/>
    </source>
</evidence>
<sequence>MAYEFRGPGVTKPEGKPKGKPKGKKVSGPSAPQPEQAKARRTGRSLLQVFAAVMGLAFLLAGLGGFIPGVTSNYDDLSLYGTDSNAELLGLFRVSILHNIVHLLFGVGLLAAARASWSRLYLLGGGVGYLGVFAYGLLVEQSSDANFLPLNDADNLLHLGLSLAMILLGLVGIAAERRGTSGA</sequence>
<feature type="transmembrane region" description="Helical" evidence="2">
    <location>
        <begin position="120"/>
        <end position="138"/>
    </location>
</feature>
<feature type="transmembrane region" description="Helical" evidence="2">
    <location>
        <begin position="158"/>
        <end position="175"/>
    </location>
</feature>
<reference evidence="3" key="1">
    <citation type="submission" date="2020-02" db="EMBL/GenBank/DDBJ databases">
        <authorList>
            <person name="Meier V. D."/>
        </authorList>
    </citation>
    <scope>NUCLEOTIDE SEQUENCE</scope>
    <source>
        <strain evidence="3">AVDCRST_MAG76</strain>
    </source>
</reference>
<keyword evidence="2" id="KW-1133">Transmembrane helix</keyword>
<keyword evidence="2" id="KW-0472">Membrane</keyword>